<evidence type="ECO:0000313" key="2">
    <source>
        <dbReference type="Proteomes" id="UP000275719"/>
    </source>
</evidence>
<organism evidence="1 2">
    <name type="scientific">Paenimyroides tangerinum</name>
    <dbReference type="NCBI Taxonomy" id="2488728"/>
    <lineage>
        <taxon>Bacteria</taxon>
        <taxon>Pseudomonadati</taxon>
        <taxon>Bacteroidota</taxon>
        <taxon>Flavobacteriia</taxon>
        <taxon>Flavobacteriales</taxon>
        <taxon>Flavobacteriaceae</taxon>
        <taxon>Paenimyroides</taxon>
    </lineage>
</organism>
<reference evidence="1 2" key="1">
    <citation type="submission" date="2018-11" db="EMBL/GenBank/DDBJ databases">
        <title>Flavobacterium sp. nov., YIM 102701-2 draft genome.</title>
        <authorList>
            <person name="Li G."/>
            <person name="Jiang Y."/>
        </authorList>
    </citation>
    <scope>NUCLEOTIDE SEQUENCE [LARGE SCALE GENOMIC DNA]</scope>
    <source>
        <strain evidence="1 2">YIM 102701-2</strain>
    </source>
</reference>
<dbReference type="OrthoDB" id="638783at2"/>
<gene>
    <name evidence="1" type="ORF">EG240_09345</name>
</gene>
<name>A0A3P3W597_9FLAO</name>
<dbReference type="Proteomes" id="UP000275719">
    <property type="component" value="Unassembled WGS sequence"/>
</dbReference>
<dbReference type="EMBL" id="RQVQ01000018">
    <property type="protein sequence ID" value="RRJ90301.1"/>
    <property type="molecule type" value="Genomic_DNA"/>
</dbReference>
<dbReference type="InterPro" id="IPR058087">
    <property type="entry name" value="XAC2610_dom"/>
</dbReference>
<protein>
    <submittedName>
        <fullName evidence="1">Uncharacterized protein</fullName>
    </submittedName>
</protein>
<sequence>MGFYGFIINDFNFDDELDFSIFEGSYSGTNTTSLYFLYNKKTNTYFESGIYGINLEFDSENKRIIEYNQCCAGGKQTEITYKLRNNKMILVKKKCFVWDEEELDIIEKKWKECK</sequence>
<keyword evidence="2" id="KW-1185">Reference proteome</keyword>
<proteinExistence type="predicted"/>
<evidence type="ECO:0000313" key="1">
    <source>
        <dbReference type="EMBL" id="RRJ90301.1"/>
    </source>
</evidence>
<dbReference type="RefSeq" id="WP_125019129.1">
    <property type="nucleotide sequence ID" value="NZ_RQVQ01000018.1"/>
</dbReference>
<dbReference type="AlphaFoldDB" id="A0A3P3W597"/>
<comment type="caution">
    <text evidence="1">The sequence shown here is derived from an EMBL/GenBank/DDBJ whole genome shotgun (WGS) entry which is preliminary data.</text>
</comment>
<accession>A0A3P3W597</accession>
<dbReference type="NCBIfam" id="NF047539">
    <property type="entry name" value="XAC2610_fam"/>
    <property type="match status" value="1"/>
</dbReference>